<feature type="region of interest" description="Disordered" evidence="5">
    <location>
        <begin position="1444"/>
        <end position="1470"/>
    </location>
</feature>
<feature type="region of interest" description="Disordered" evidence="5">
    <location>
        <begin position="57"/>
        <end position="90"/>
    </location>
</feature>
<dbReference type="GO" id="GO:0043565">
    <property type="term" value="F:sequence-specific DNA binding"/>
    <property type="evidence" value="ECO:0007669"/>
    <property type="project" value="InterPro"/>
</dbReference>
<feature type="compositionally biased region" description="Acidic residues" evidence="5">
    <location>
        <begin position="1317"/>
        <end position="1334"/>
    </location>
</feature>
<dbReference type="PROSITE" id="PS51293">
    <property type="entry name" value="SANT"/>
    <property type="match status" value="1"/>
</dbReference>
<feature type="compositionally biased region" description="Low complexity" evidence="5">
    <location>
        <begin position="1657"/>
        <end position="1675"/>
    </location>
</feature>
<feature type="domain" description="GATA-type" evidence="7">
    <location>
        <begin position="1521"/>
        <end position="1575"/>
    </location>
</feature>
<dbReference type="PROSITE" id="PS51805">
    <property type="entry name" value="EPHD"/>
    <property type="match status" value="1"/>
</dbReference>
<accession>A0A5C5G6E2</accession>
<dbReference type="GO" id="GO:0036205">
    <property type="term" value="P:histone catabolic process"/>
    <property type="evidence" value="ECO:0007669"/>
    <property type="project" value="TreeGrafter"/>
</dbReference>
<feature type="region of interest" description="Disordered" evidence="5">
    <location>
        <begin position="1584"/>
        <end position="1675"/>
    </location>
</feature>
<dbReference type="SMART" id="SM00401">
    <property type="entry name" value="ZnF_GATA"/>
    <property type="match status" value="2"/>
</dbReference>
<evidence type="ECO:0000256" key="3">
    <source>
        <dbReference type="ARBA" id="ARBA00022833"/>
    </source>
</evidence>
<dbReference type="InterPro" id="IPR019787">
    <property type="entry name" value="Znf_PHD-finger"/>
</dbReference>
<feature type="domain" description="PHD-type" evidence="6">
    <location>
        <begin position="212"/>
        <end position="264"/>
    </location>
</feature>
<feature type="region of interest" description="Disordered" evidence="5">
    <location>
        <begin position="1212"/>
        <end position="1427"/>
    </location>
</feature>
<feature type="domain" description="PHD-type" evidence="10">
    <location>
        <begin position="768"/>
        <end position="889"/>
    </location>
</feature>
<evidence type="ECO:0000313" key="11">
    <source>
        <dbReference type="EMBL" id="TNY23491.1"/>
    </source>
</evidence>
<dbReference type="CDD" id="cd15571">
    <property type="entry name" value="ePHD"/>
    <property type="match status" value="1"/>
</dbReference>
<dbReference type="CDD" id="cd15497">
    <property type="entry name" value="PHD1_Snt2p_like"/>
    <property type="match status" value="1"/>
</dbReference>
<dbReference type="InterPro" id="IPR001005">
    <property type="entry name" value="SANT/Myb"/>
</dbReference>
<dbReference type="SMART" id="SM00439">
    <property type="entry name" value="BAH"/>
    <property type="match status" value="1"/>
</dbReference>
<evidence type="ECO:0000256" key="4">
    <source>
        <dbReference type="PROSITE-ProRule" id="PRU00094"/>
    </source>
</evidence>
<name>A0A5C5G6E2_9BASI</name>
<dbReference type="SUPFAM" id="SSF46689">
    <property type="entry name" value="Homeodomain-like"/>
    <property type="match status" value="1"/>
</dbReference>
<dbReference type="GO" id="GO:0004842">
    <property type="term" value="F:ubiquitin-protein transferase activity"/>
    <property type="evidence" value="ECO:0007669"/>
    <property type="project" value="TreeGrafter"/>
</dbReference>
<feature type="region of interest" description="Disordered" evidence="5">
    <location>
        <begin position="1692"/>
        <end position="1718"/>
    </location>
</feature>
<dbReference type="STRING" id="5288.A0A5C5G6E2"/>
<comment type="caution">
    <text evidence="11">The sequence shown here is derived from an EMBL/GenBank/DDBJ whole genome shotgun (WGS) entry which is preliminary data.</text>
</comment>
<feature type="region of interest" description="Disordered" evidence="5">
    <location>
        <begin position="992"/>
        <end position="1014"/>
    </location>
</feature>
<dbReference type="GO" id="GO:0006355">
    <property type="term" value="P:regulation of DNA-templated transcription"/>
    <property type="evidence" value="ECO:0007669"/>
    <property type="project" value="InterPro"/>
</dbReference>
<dbReference type="PRINTS" id="PR00619">
    <property type="entry name" value="GATAZNFINGER"/>
</dbReference>
<dbReference type="InterPro" id="IPR011011">
    <property type="entry name" value="Znf_FYVE_PHD"/>
</dbReference>
<dbReference type="PANTHER" id="PTHR47672:SF1">
    <property type="entry name" value="E3 UBIQUITIN-PROTEIN LIGASE SNT2"/>
    <property type="match status" value="1"/>
</dbReference>
<dbReference type="PROSITE" id="PS51038">
    <property type="entry name" value="BAH"/>
    <property type="match status" value="1"/>
</dbReference>
<dbReference type="Gene3D" id="3.30.40.10">
    <property type="entry name" value="Zinc/RING finger domain, C3HC4 (zinc finger)"/>
    <property type="match status" value="3"/>
</dbReference>
<feature type="compositionally biased region" description="Low complexity" evidence="5">
    <location>
        <begin position="75"/>
        <end position="85"/>
    </location>
</feature>
<feature type="compositionally biased region" description="Low complexity" evidence="5">
    <location>
        <begin position="1694"/>
        <end position="1709"/>
    </location>
</feature>
<dbReference type="Gene3D" id="3.30.50.10">
    <property type="entry name" value="Erythroid Transcription Factor GATA-1, subunit A"/>
    <property type="match status" value="1"/>
</dbReference>
<dbReference type="PANTHER" id="PTHR47672">
    <property type="entry name" value="E3 UBIQUITIN-PROTEIN LIGASE SNT2"/>
    <property type="match status" value="1"/>
</dbReference>
<dbReference type="Gene3D" id="2.30.30.490">
    <property type="match status" value="1"/>
</dbReference>
<feature type="compositionally biased region" description="Low complexity" evidence="5">
    <location>
        <begin position="1891"/>
        <end position="1900"/>
    </location>
</feature>
<protein>
    <submittedName>
        <fullName evidence="11">Proteophosphoglycan ppg4</fullName>
    </submittedName>
</protein>
<dbReference type="Gene3D" id="1.10.10.60">
    <property type="entry name" value="Homeodomain-like"/>
    <property type="match status" value="1"/>
</dbReference>
<keyword evidence="2 4" id="KW-0863">Zinc-finger</keyword>
<dbReference type="GO" id="GO:0048189">
    <property type="term" value="C:Lid2 complex"/>
    <property type="evidence" value="ECO:0007669"/>
    <property type="project" value="TreeGrafter"/>
</dbReference>
<dbReference type="Pfam" id="PF00628">
    <property type="entry name" value="PHD"/>
    <property type="match status" value="2"/>
</dbReference>
<evidence type="ECO:0000313" key="12">
    <source>
        <dbReference type="Proteomes" id="UP000311382"/>
    </source>
</evidence>
<evidence type="ECO:0000259" key="8">
    <source>
        <dbReference type="PROSITE" id="PS51038"/>
    </source>
</evidence>
<dbReference type="SUPFAM" id="SSF57903">
    <property type="entry name" value="FYVE/PHD zinc finger"/>
    <property type="match status" value="2"/>
</dbReference>
<dbReference type="InterPro" id="IPR013083">
    <property type="entry name" value="Znf_RING/FYVE/PHD"/>
</dbReference>
<gene>
    <name evidence="11" type="ORF">DMC30DRAFT_389643</name>
</gene>
<feature type="region of interest" description="Disordered" evidence="5">
    <location>
        <begin position="375"/>
        <end position="424"/>
    </location>
</feature>
<dbReference type="GO" id="GO:0003682">
    <property type="term" value="F:chromatin binding"/>
    <property type="evidence" value="ECO:0007669"/>
    <property type="project" value="InterPro"/>
</dbReference>
<dbReference type="InterPro" id="IPR017884">
    <property type="entry name" value="SANT_dom"/>
</dbReference>
<evidence type="ECO:0000259" key="7">
    <source>
        <dbReference type="PROSITE" id="PS50114"/>
    </source>
</evidence>
<proteinExistence type="predicted"/>
<feature type="compositionally biased region" description="Basic and acidic residues" evidence="5">
    <location>
        <begin position="661"/>
        <end position="684"/>
    </location>
</feature>
<dbReference type="CDD" id="cd00202">
    <property type="entry name" value="ZnF_GATA"/>
    <property type="match status" value="1"/>
</dbReference>
<evidence type="ECO:0000256" key="5">
    <source>
        <dbReference type="SAM" id="MobiDB-lite"/>
    </source>
</evidence>
<feature type="domain" description="SANT" evidence="9">
    <location>
        <begin position="494"/>
        <end position="540"/>
    </location>
</feature>
<feature type="compositionally biased region" description="Low complexity" evidence="5">
    <location>
        <begin position="1350"/>
        <end position="1360"/>
    </location>
</feature>
<dbReference type="OrthoDB" id="1611972at2759"/>
<feature type="region of interest" description="Disordered" evidence="5">
    <location>
        <begin position="1824"/>
        <end position="1930"/>
    </location>
</feature>
<dbReference type="Pfam" id="PF00320">
    <property type="entry name" value="GATA"/>
    <property type="match status" value="1"/>
</dbReference>
<keyword evidence="3" id="KW-0862">Zinc</keyword>
<dbReference type="InterPro" id="IPR034732">
    <property type="entry name" value="EPHD"/>
</dbReference>
<keyword evidence="1" id="KW-0479">Metal-binding</keyword>
<feature type="region of interest" description="Disordered" evidence="5">
    <location>
        <begin position="1500"/>
        <end position="1526"/>
    </location>
</feature>
<organism evidence="11 12">
    <name type="scientific">Rhodotorula diobovata</name>
    <dbReference type="NCBI Taxonomy" id="5288"/>
    <lineage>
        <taxon>Eukaryota</taxon>
        <taxon>Fungi</taxon>
        <taxon>Dikarya</taxon>
        <taxon>Basidiomycota</taxon>
        <taxon>Pucciniomycotina</taxon>
        <taxon>Microbotryomycetes</taxon>
        <taxon>Sporidiobolales</taxon>
        <taxon>Sporidiobolaceae</taxon>
        <taxon>Rhodotorula</taxon>
    </lineage>
</organism>
<dbReference type="SMART" id="SM00249">
    <property type="entry name" value="PHD"/>
    <property type="match status" value="3"/>
</dbReference>
<dbReference type="SMART" id="SM00717">
    <property type="entry name" value="SANT"/>
    <property type="match status" value="1"/>
</dbReference>
<feature type="compositionally biased region" description="Low complexity" evidence="5">
    <location>
        <begin position="1246"/>
        <end position="1258"/>
    </location>
</feature>
<evidence type="ECO:0000259" key="9">
    <source>
        <dbReference type="PROSITE" id="PS51293"/>
    </source>
</evidence>
<dbReference type="InterPro" id="IPR001025">
    <property type="entry name" value="BAH_dom"/>
</dbReference>
<feature type="compositionally biased region" description="Low complexity" evidence="5">
    <location>
        <begin position="1598"/>
        <end position="1613"/>
    </location>
</feature>
<dbReference type="CDD" id="cd00167">
    <property type="entry name" value="SANT"/>
    <property type="match status" value="1"/>
</dbReference>
<dbReference type="Proteomes" id="UP000311382">
    <property type="component" value="Unassembled WGS sequence"/>
</dbReference>
<feature type="domain" description="PHD-type" evidence="6">
    <location>
        <begin position="708"/>
        <end position="759"/>
    </location>
</feature>
<feature type="region of interest" description="Disordered" evidence="5">
    <location>
        <begin position="656"/>
        <end position="684"/>
    </location>
</feature>
<dbReference type="EMBL" id="SOZI01000011">
    <property type="protein sequence ID" value="TNY23491.1"/>
    <property type="molecule type" value="Genomic_DNA"/>
</dbReference>
<feature type="compositionally biased region" description="Low complexity" evidence="5">
    <location>
        <begin position="1824"/>
        <end position="1833"/>
    </location>
</feature>
<feature type="compositionally biased region" description="Low complexity" evidence="5">
    <location>
        <begin position="1299"/>
        <end position="1316"/>
    </location>
</feature>
<dbReference type="Pfam" id="PF13832">
    <property type="entry name" value="zf-HC5HC2H_2"/>
    <property type="match status" value="1"/>
</dbReference>
<feature type="region of interest" description="Disordered" evidence="5">
    <location>
        <begin position="549"/>
        <end position="599"/>
    </location>
</feature>
<feature type="region of interest" description="Disordered" evidence="5">
    <location>
        <begin position="1063"/>
        <end position="1105"/>
    </location>
</feature>
<dbReference type="InterPro" id="IPR001965">
    <property type="entry name" value="Znf_PHD"/>
</dbReference>
<evidence type="ECO:0000259" key="6">
    <source>
        <dbReference type="PROSITE" id="PS50016"/>
    </source>
</evidence>
<reference evidence="11 12" key="1">
    <citation type="submission" date="2019-03" db="EMBL/GenBank/DDBJ databases">
        <title>Rhodosporidium diobovatum UCD-FST 08-225 genome sequencing, assembly, and annotation.</title>
        <authorList>
            <person name="Fakankun I.U."/>
            <person name="Fristensky B."/>
            <person name="Levin D.B."/>
        </authorList>
    </citation>
    <scope>NUCLEOTIDE SEQUENCE [LARGE SCALE GENOMIC DNA]</scope>
    <source>
        <strain evidence="11 12">UCD-FST 08-225</strain>
    </source>
</reference>
<dbReference type="InterPro" id="IPR019786">
    <property type="entry name" value="Zinc_finger_PHD-type_CS"/>
</dbReference>
<dbReference type="SUPFAM" id="SSF57716">
    <property type="entry name" value="Glucocorticoid receptor-like (DNA-binding domain)"/>
    <property type="match status" value="1"/>
</dbReference>
<dbReference type="Pfam" id="PF01426">
    <property type="entry name" value="BAH"/>
    <property type="match status" value="1"/>
</dbReference>
<dbReference type="InterPro" id="IPR009057">
    <property type="entry name" value="Homeodomain-like_sf"/>
</dbReference>
<feature type="domain" description="BAH" evidence="8">
    <location>
        <begin position="22"/>
        <end position="175"/>
    </location>
</feature>
<evidence type="ECO:0000256" key="2">
    <source>
        <dbReference type="ARBA" id="ARBA00022771"/>
    </source>
</evidence>
<feature type="compositionally biased region" description="Low complexity" evidence="5">
    <location>
        <begin position="1265"/>
        <end position="1291"/>
    </location>
</feature>
<dbReference type="GO" id="GO:0008270">
    <property type="term" value="F:zinc ion binding"/>
    <property type="evidence" value="ECO:0007669"/>
    <property type="project" value="UniProtKB-KW"/>
</dbReference>
<dbReference type="PROSITE" id="PS50016">
    <property type="entry name" value="ZF_PHD_2"/>
    <property type="match status" value="2"/>
</dbReference>
<dbReference type="PROSITE" id="PS50114">
    <property type="entry name" value="GATA_ZN_FINGER_2"/>
    <property type="match status" value="1"/>
</dbReference>
<feature type="compositionally biased region" description="Basic and acidic residues" evidence="5">
    <location>
        <begin position="577"/>
        <end position="587"/>
    </location>
</feature>
<dbReference type="CDD" id="cd15489">
    <property type="entry name" value="PHD_SF"/>
    <property type="match status" value="1"/>
</dbReference>
<evidence type="ECO:0000256" key="1">
    <source>
        <dbReference type="ARBA" id="ARBA00022723"/>
    </source>
</evidence>
<dbReference type="InterPro" id="IPR043151">
    <property type="entry name" value="BAH_sf"/>
</dbReference>
<evidence type="ECO:0000259" key="10">
    <source>
        <dbReference type="PROSITE" id="PS51805"/>
    </source>
</evidence>
<dbReference type="InterPro" id="IPR000679">
    <property type="entry name" value="Znf_GATA"/>
</dbReference>
<feature type="compositionally biased region" description="Polar residues" evidence="5">
    <location>
        <begin position="1846"/>
        <end position="1858"/>
    </location>
</feature>
<dbReference type="PROSITE" id="PS01359">
    <property type="entry name" value="ZF_PHD_1"/>
    <property type="match status" value="2"/>
</dbReference>
<dbReference type="InterPro" id="IPR013088">
    <property type="entry name" value="Znf_NHR/GATA"/>
</dbReference>
<keyword evidence="12" id="KW-1185">Reference proteome</keyword>
<dbReference type="InterPro" id="IPR029617">
    <property type="entry name" value="Snt2"/>
</dbReference>
<sequence>MPRGPTRVVKEVTKGPLVFDGQALRPNDHVYVSAPWDDREGEPYIVARVVEILQPQPAKVVAPSDTSSSTAKGDSAASPPAAPTSNTGSVGSTDLRVRVAYYFRTRDITNRYVADHRLIVATMHADTVPASYIRGLCTVKHRDHIEKLEVYKREDDTFYWHQLYDRYLHRYFDAVPTYKVSNAPPEVVRHLNDNFEFVLCEVGTAAELCDAQRGCCVCRKWAAKPESVACARCSRVFHLTCVDPPLAAKPKAGYGWSCAPCSKAHDEEVEGYLEQGYGPPPVRKAAAGDGLPGRMGVASGGSQMLHASKKGKARQVDANSRPDPHDWRMTHGWPFRYFGMHANAYNVLDPHDSLYPRASTRLGNKFQCVVPAWDPVTGKQEAPPEQRTYFQPKRSRANTPQGKPEKAEKERARRAKAAEAPPRGEDLAVTTIWRPTDEYSDELLDELFTRVKKISTYQTAGVDLLNRAVIIFRNKEGNVNDTITLLRKIALQTLGHAVWTDEEKRKLAEGAAQHHNDIEEIKKALPNKKMGDVVKRYYIFVGQTLQEDEPQQPEEKAAVVATRSGRKTGRKTAAGRAADDDGRHAASDDDSDHGSVCAPARTPAQRRNRFCAVCETTESTKWWFCPDNICELEVKPNPVVMCDQCGVRWRHYGAHYPPQSEELKPAPVEKKKKDKAVEDEKRQVDEEMAVIAKPKEPTPPPPKPVIPPKPCLLCKRFEPKTALFQCDNCTISYHAACYGIDTDWEWPHDEWLCNLCERDQTRTRLNLHPHCILCPPPASDFDLKSPLTALDCLKPTELQNYVHHLCAIWHRELQFGHPPTVQPVESFANLPIERRNNECSICHVKGIGATIKCEDCPKHFHVSCAWAKGCRFAFEVQHVRNKKRPPKDAVIIKFKDEEGVLQPCVWCTEHHFTHHERKTYDLGARDQASKLTALQMYVRSNKVPKFVEAPLLLRQGRRLDTYVTPVLKPKLPTPPPPPPPPKQHILLSAIIEEEQPVATPPRASKKRRTTSMTPHVVDTPIEAHVAPVELAVDAAKHVDLEMKERTPPPGAGDEDMSVDVLDESLPAKRKRKPKAPRELPSPMKTTRPGKTAAPRRRKTQSFTPLEDILVDHNQLSYTPAPSSQQPEFDLAQSLANLPALPDLSSLTAFSSGMQLPPLPGFSSSSGGNGGLPALPSLPSLDGSSYHFSPATSAPHLLNTVVYAAHVPAPSLPPLPSPSAPAPAAADKEDNDDAQAPAEGEQSIDPALEALSEVAAAEAASRDAQQRQGANGQQQQQQEPDVDDAVPQQQDALSHPDVIAALEAAAAPRARAGNGDVPPEDEEEPIPDEPLEGDDEGAREGDANGNDPDFNAAGESSTAANGGAGGDGGDGDEGAEGGVTSSGRPKRKTRAPVKPYDVPTPSASRSRFAHHAAPQRTYSPHAFDGMASNPMLNYVRAHESAQGIYRVDTPDDSDATSERGVGSPGPSANAALAHTQGLFGNLPPIDGHEGGFGGFDGGLPALPSPSTTTRPARKRKSTAKQSSTPAVCSNCGTSDSPLFRRDAEGRQLCNSCGLYFKTHGHDRPQKVIARAIGAARVQKRKAQAEAGELPLSSSKRPKASALAGALSGNSSSFAPIQPSPLQPMPAFSYGDPSYSGTSAPIAGPSGSNHHSDQGAGAGASRSSSSSTSGLNGTLTSGLATGYESPYGGGYGSPGYPGAPSSTAQASSSQAHVPHSAATSLPYPPPYAGAPAATPASYPAHAGYYGPRTGTSFYDPFSVSAPSSGHGTRSAAAAAAAASPGEADIDHAALQRQALESLAAQALSFNVGQAVHGTTAATGEGATALSAAAEAGTSEPPTSAAGAGEGASMQQHLRASSAPTSAPLPTAVAAASEQPHEQQQQQGEGGTDDGAQRSRQAQVAAALDVEPPSTGTMPLSPLFRETELAKRQGGSS</sequence>